<keyword evidence="1" id="KW-0472">Membrane</keyword>
<dbReference type="AlphaFoldDB" id="G5GHV7"/>
<sequence>MLTRYKYMDDFEKKYFSLKQASIINLLFLLFIIWINYQIKELSYSDLYDKDTMEFAAKYMLLFSNVIFGGGIGMYNLIRLNVWCKENSKLYNLKNYIITILILALAILIIELALYLILWKNI</sequence>
<organism evidence="2 3">
    <name type="scientific">Johnsonella ignava ATCC 51276</name>
    <dbReference type="NCBI Taxonomy" id="679200"/>
    <lineage>
        <taxon>Bacteria</taxon>
        <taxon>Bacillati</taxon>
        <taxon>Bacillota</taxon>
        <taxon>Clostridia</taxon>
        <taxon>Lachnospirales</taxon>
        <taxon>Lachnospiraceae</taxon>
        <taxon>Johnsonella</taxon>
    </lineage>
</organism>
<gene>
    <name evidence="2" type="ORF">HMPREF9333_01147</name>
</gene>
<protein>
    <submittedName>
        <fullName evidence="2">Uncharacterized protein</fullName>
    </submittedName>
</protein>
<keyword evidence="3" id="KW-1185">Reference proteome</keyword>
<comment type="caution">
    <text evidence="2">The sequence shown here is derived from an EMBL/GenBank/DDBJ whole genome shotgun (WGS) entry which is preliminary data.</text>
</comment>
<feature type="transmembrane region" description="Helical" evidence="1">
    <location>
        <begin position="21"/>
        <end position="39"/>
    </location>
</feature>
<proteinExistence type="predicted"/>
<dbReference type="EMBL" id="ACZL01000018">
    <property type="protein sequence ID" value="EHI55693.1"/>
    <property type="molecule type" value="Genomic_DNA"/>
</dbReference>
<reference evidence="2 3" key="1">
    <citation type="submission" date="2011-08" db="EMBL/GenBank/DDBJ databases">
        <title>The Genome Sequence of Johnsonella ignava ATCC 51276.</title>
        <authorList>
            <consortium name="The Broad Institute Genome Sequencing Platform"/>
            <person name="Earl A."/>
            <person name="Ward D."/>
            <person name="Feldgarden M."/>
            <person name="Gevers D."/>
            <person name="Izard J."/>
            <person name="Blanton J.M."/>
            <person name="Baranova O.V."/>
            <person name="Dewhirst F.E."/>
            <person name="Young S.K."/>
            <person name="Zeng Q."/>
            <person name="Gargeya S."/>
            <person name="Fitzgerald M."/>
            <person name="Haas B."/>
            <person name="Abouelleil A."/>
            <person name="Alvarado L."/>
            <person name="Arachchi H.M."/>
            <person name="Berlin A."/>
            <person name="Brown A."/>
            <person name="Chapman S.B."/>
            <person name="Chen Z."/>
            <person name="Dunbar C."/>
            <person name="Freedman E."/>
            <person name="Gearin G."/>
            <person name="Gellesch M."/>
            <person name="Goldberg J."/>
            <person name="Griggs A."/>
            <person name="Gujja S."/>
            <person name="Heiman D."/>
            <person name="Howarth C."/>
            <person name="Larson L."/>
            <person name="Lui A."/>
            <person name="MacDonald P.J.P."/>
            <person name="Montmayeur A."/>
            <person name="Murphy C."/>
            <person name="Neiman D."/>
            <person name="Pearson M."/>
            <person name="Priest M."/>
            <person name="Roberts A."/>
            <person name="Saif S."/>
            <person name="Shea T."/>
            <person name="Shenoy N."/>
            <person name="Sisk P."/>
            <person name="Stolte C."/>
            <person name="Sykes S."/>
            <person name="Wortman J."/>
            <person name="Nusbaum C."/>
            <person name="Birren B."/>
        </authorList>
    </citation>
    <scope>NUCLEOTIDE SEQUENCE [LARGE SCALE GENOMIC DNA]</scope>
    <source>
        <strain evidence="2 3">ATCC 51276</strain>
    </source>
</reference>
<dbReference type="HOGENOM" id="CLU_2287715_0_0_9"/>
<feature type="transmembrane region" description="Helical" evidence="1">
    <location>
        <begin position="59"/>
        <end position="78"/>
    </location>
</feature>
<accession>G5GHV7</accession>
<keyword evidence="1" id="KW-1133">Transmembrane helix</keyword>
<evidence type="ECO:0000313" key="2">
    <source>
        <dbReference type="EMBL" id="EHI55693.1"/>
    </source>
</evidence>
<feature type="transmembrane region" description="Helical" evidence="1">
    <location>
        <begin position="98"/>
        <end position="118"/>
    </location>
</feature>
<dbReference type="STRING" id="679200.HMPREF9333_01147"/>
<evidence type="ECO:0000313" key="3">
    <source>
        <dbReference type="Proteomes" id="UP000003011"/>
    </source>
</evidence>
<evidence type="ECO:0000256" key="1">
    <source>
        <dbReference type="SAM" id="Phobius"/>
    </source>
</evidence>
<keyword evidence="1" id="KW-0812">Transmembrane</keyword>
<dbReference type="Proteomes" id="UP000003011">
    <property type="component" value="Unassembled WGS sequence"/>
</dbReference>
<name>G5GHV7_9FIRM</name>